<protein>
    <submittedName>
        <fullName evidence="1">Membrane-binding protein</fullName>
    </submittedName>
</protein>
<sequence length="149" mass="16613">MQTKWLLVLVVAVLALAVSGCTGSDDETVTYEEDGVQYEYSASGDSQDDWCPVGSSWKSSNPSTGEDVSMEITGSEVIDGVEMCKAQFNSNNPDDEYARIDYMWSEDGNRFNWKYYDADGKLVSEMTMKDGHMRFVAEDGTVTEYNTNT</sequence>
<dbReference type="AlphaFoldDB" id="A0AAE3HB65"/>
<dbReference type="PROSITE" id="PS51257">
    <property type="entry name" value="PROKAR_LIPOPROTEIN"/>
    <property type="match status" value="1"/>
</dbReference>
<dbReference type="Proteomes" id="UP001206983">
    <property type="component" value="Unassembled WGS sequence"/>
</dbReference>
<dbReference type="RefSeq" id="WP_256623036.1">
    <property type="nucleotide sequence ID" value="NZ_JTEO01000004.1"/>
</dbReference>
<keyword evidence="2" id="KW-1185">Reference proteome</keyword>
<gene>
    <name evidence="1" type="ORF">PV02_08875</name>
</gene>
<evidence type="ECO:0000313" key="2">
    <source>
        <dbReference type="Proteomes" id="UP001206983"/>
    </source>
</evidence>
<organism evidence="1 2">
    <name type="scientific">Methanolobus chelungpuianus</name>
    <dbReference type="NCBI Taxonomy" id="502115"/>
    <lineage>
        <taxon>Archaea</taxon>
        <taxon>Methanobacteriati</taxon>
        <taxon>Methanobacteriota</taxon>
        <taxon>Stenosarchaea group</taxon>
        <taxon>Methanomicrobia</taxon>
        <taxon>Methanosarcinales</taxon>
        <taxon>Methanosarcinaceae</taxon>
        <taxon>Methanolobus</taxon>
    </lineage>
</organism>
<evidence type="ECO:0000313" key="1">
    <source>
        <dbReference type="EMBL" id="MCQ6963136.1"/>
    </source>
</evidence>
<comment type="caution">
    <text evidence="1">The sequence shown here is derived from an EMBL/GenBank/DDBJ whole genome shotgun (WGS) entry which is preliminary data.</text>
</comment>
<accession>A0AAE3HB65</accession>
<proteinExistence type="predicted"/>
<dbReference type="EMBL" id="JTEO01000004">
    <property type="protein sequence ID" value="MCQ6963136.1"/>
    <property type="molecule type" value="Genomic_DNA"/>
</dbReference>
<reference evidence="1 2" key="1">
    <citation type="journal article" date="2011" name="Appl. Environ. Microbiol.">
        <title>Methanogenic archaea isolated from Taiwan's Chelungpu fault.</title>
        <authorList>
            <person name="Wu S.Y."/>
            <person name="Lai M.C."/>
        </authorList>
    </citation>
    <scope>NUCLEOTIDE SEQUENCE [LARGE SCALE GENOMIC DNA]</scope>
    <source>
        <strain evidence="1 2">St545Mb</strain>
    </source>
</reference>
<name>A0AAE3HB65_9EURY</name>